<comment type="caution">
    <text evidence="1">The sequence shown here is derived from an EMBL/GenBank/DDBJ whole genome shotgun (WGS) entry which is preliminary data.</text>
</comment>
<dbReference type="RefSeq" id="WP_152211213.1">
    <property type="nucleotide sequence ID" value="NZ_WFLN01000004.1"/>
</dbReference>
<evidence type="ECO:0000313" key="1">
    <source>
        <dbReference type="EMBL" id="KAB8033125.1"/>
    </source>
</evidence>
<organism evidence="1 2">
    <name type="scientific">Fluviispira multicolorata</name>
    <dbReference type="NCBI Taxonomy" id="2654512"/>
    <lineage>
        <taxon>Bacteria</taxon>
        <taxon>Pseudomonadati</taxon>
        <taxon>Bdellovibrionota</taxon>
        <taxon>Oligoflexia</taxon>
        <taxon>Silvanigrellales</taxon>
        <taxon>Silvanigrellaceae</taxon>
        <taxon>Fluviispira</taxon>
    </lineage>
</organism>
<reference evidence="1 2" key="1">
    <citation type="submission" date="2019-10" db="EMBL/GenBank/DDBJ databases">
        <title>New genus of Silvanigrellaceae.</title>
        <authorList>
            <person name="Pitt A."/>
            <person name="Hahn M.W."/>
        </authorList>
    </citation>
    <scope>NUCLEOTIDE SEQUENCE [LARGE SCALE GENOMIC DNA]</scope>
    <source>
        <strain evidence="1 2">33A1-SZDP</strain>
    </source>
</reference>
<dbReference type="EMBL" id="WFLN01000004">
    <property type="protein sequence ID" value="KAB8033125.1"/>
    <property type="molecule type" value="Genomic_DNA"/>
</dbReference>
<sequence length="197" mass="22175">MKIKSNILYMITVIFPLQSSADGASAVLEEKNNNVNEFKSLIYSGYSQSSKSKGRNESGTNFNGYNLGAMLLYSISNQYILRPTFGVGLYHEDLYSFDTSDHSNGIYAHTNVGLEYLFSSNHRFFLTFEQAYSVYSINHFDDETNNNSNLKSGGNLTYLNSLSNNLSIGVSLIGSWHYLNNSNFSNSRIDFILGYDF</sequence>
<gene>
    <name evidence="1" type="ORF">GCL57_00075</name>
</gene>
<keyword evidence="2" id="KW-1185">Reference proteome</keyword>
<accession>A0A833JF75</accession>
<name>A0A833JF75_9BACT</name>
<dbReference type="AlphaFoldDB" id="A0A833JF75"/>
<protein>
    <recommendedName>
        <fullName evidence="3">Outer membrane protein beta-barrel domain-containing protein</fullName>
    </recommendedName>
</protein>
<proteinExistence type="predicted"/>
<dbReference type="Proteomes" id="UP000442694">
    <property type="component" value="Unassembled WGS sequence"/>
</dbReference>
<evidence type="ECO:0000313" key="2">
    <source>
        <dbReference type="Proteomes" id="UP000442694"/>
    </source>
</evidence>
<evidence type="ECO:0008006" key="3">
    <source>
        <dbReference type="Google" id="ProtNLM"/>
    </source>
</evidence>